<accession>A0A413S1S9</accession>
<sequence length="199" mass="23819">MKIVWKRLEVMIRFATEEDAEELLRIYSYYVENTAITFEYDTPALDEFKYRIRTIKAMYPYLVSEVDGKVVGYAYANTFKDRAAYDWAVETTIYLDKDARGKGYGKELYEALEKALKAQNITNLYACIGYPEVEDQYLTKNSVQYHEHLGYRFIGTFKKCGYKFNRWYDMVWMEKMIGEHSKNQKEVILFREIEKNYEL</sequence>
<evidence type="ECO:0000256" key="1">
    <source>
        <dbReference type="ARBA" id="ARBA00022679"/>
    </source>
</evidence>
<keyword evidence="1 4" id="KW-0808">Transferase</keyword>
<dbReference type="GO" id="GO:0016747">
    <property type="term" value="F:acyltransferase activity, transferring groups other than amino-acyl groups"/>
    <property type="evidence" value="ECO:0007669"/>
    <property type="project" value="InterPro"/>
</dbReference>
<evidence type="ECO:0000313" key="4">
    <source>
        <dbReference type="EMBL" id="RHA55295.1"/>
    </source>
</evidence>
<dbReference type="InterPro" id="IPR016181">
    <property type="entry name" value="Acyl_CoA_acyltransferase"/>
</dbReference>
<keyword evidence="2" id="KW-0012">Acyltransferase</keyword>
<evidence type="ECO:0000259" key="3">
    <source>
        <dbReference type="PROSITE" id="PS51186"/>
    </source>
</evidence>
<gene>
    <name evidence="4" type="ORF">DW929_05285</name>
</gene>
<organism evidence="4 5">
    <name type="scientific">Eubacterium ventriosum</name>
    <dbReference type="NCBI Taxonomy" id="39496"/>
    <lineage>
        <taxon>Bacteria</taxon>
        <taxon>Bacillati</taxon>
        <taxon>Bacillota</taxon>
        <taxon>Clostridia</taxon>
        <taxon>Eubacteriales</taxon>
        <taxon>Eubacteriaceae</taxon>
        <taxon>Eubacterium</taxon>
    </lineage>
</organism>
<dbReference type="Gene3D" id="3.40.630.30">
    <property type="match status" value="1"/>
</dbReference>
<dbReference type="AlphaFoldDB" id="A0A413S1S9"/>
<proteinExistence type="predicted"/>
<dbReference type="SUPFAM" id="SSF55729">
    <property type="entry name" value="Acyl-CoA N-acyltransferases (Nat)"/>
    <property type="match status" value="1"/>
</dbReference>
<name>A0A413S1S9_9FIRM</name>
<evidence type="ECO:0000256" key="2">
    <source>
        <dbReference type="ARBA" id="ARBA00023315"/>
    </source>
</evidence>
<dbReference type="PROSITE" id="PS51186">
    <property type="entry name" value="GNAT"/>
    <property type="match status" value="1"/>
</dbReference>
<dbReference type="PANTHER" id="PTHR43072:SF23">
    <property type="entry name" value="UPF0039 PROTEIN C11D3.02C"/>
    <property type="match status" value="1"/>
</dbReference>
<dbReference type="PANTHER" id="PTHR43072">
    <property type="entry name" value="N-ACETYLTRANSFERASE"/>
    <property type="match status" value="1"/>
</dbReference>
<reference evidence="4 5" key="1">
    <citation type="submission" date="2018-08" db="EMBL/GenBank/DDBJ databases">
        <title>A genome reference for cultivated species of the human gut microbiota.</title>
        <authorList>
            <person name="Zou Y."/>
            <person name="Xue W."/>
            <person name="Luo G."/>
        </authorList>
    </citation>
    <scope>NUCLEOTIDE SEQUENCE [LARGE SCALE GENOMIC DNA]</scope>
    <source>
        <strain evidence="4 5">AM43-2</strain>
    </source>
</reference>
<comment type="caution">
    <text evidence="4">The sequence shown here is derived from an EMBL/GenBank/DDBJ whole genome shotgun (WGS) entry which is preliminary data.</text>
</comment>
<evidence type="ECO:0000313" key="5">
    <source>
        <dbReference type="Proteomes" id="UP000284598"/>
    </source>
</evidence>
<dbReference type="Proteomes" id="UP000284598">
    <property type="component" value="Unassembled WGS sequence"/>
</dbReference>
<dbReference type="EMBL" id="QSFO01000005">
    <property type="protein sequence ID" value="RHA55295.1"/>
    <property type="molecule type" value="Genomic_DNA"/>
</dbReference>
<feature type="domain" description="N-acetyltransferase" evidence="3">
    <location>
        <begin position="10"/>
        <end position="178"/>
    </location>
</feature>
<dbReference type="Pfam" id="PF13420">
    <property type="entry name" value="Acetyltransf_4"/>
    <property type="match status" value="1"/>
</dbReference>
<dbReference type="CDD" id="cd04301">
    <property type="entry name" value="NAT_SF"/>
    <property type="match status" value="1"/>
</dbReference>
<dbReference type="RefSeq" id="WP_118025174.1">
    <property type="nucleotide sequence ID" value="NZ_CATWJF010000051.1"/>
</dbReference>
<protein>
    <submittedName>
        <fullName evidence="4">N-acetyltransferase</fullName>
    </submittedName>
</protein>
<dbReference type="InterPro" id="IPR000182">
    <property type="entry name" value="GNAT_dom"/>
</dbReference>